<evidence type="ECO:0000256" key="8">
    <source>
        <dbReference type="RuleBase" id="RU000461"/>
    </source>
</evidence>
<keyword evidence="9" id="KW-1185">Reference proteome</keyword>
<dbReference type="InterPro" id="IPR036396">
    <property type="entry name" value="Cyt_P450_sf"/>
</dbReference>
<dbReference type="Proteomes" id="UP001652660">
    <property type="component" value="Chromosome 2e"/>
</dbReference>
<evidence type="ECO:0000313" key="9">
    <source>
        <dbReference type="Proteomes" id="UP001652660"/>
    </source>
</evidence>
<evidence type="ECO:0000256" key="4">
    <source>
        <dbReference type="ARBA" id="ARBA00022723"/>
    </source>
</evidence>
<dbReference type="Gene3D" id="1.10.630.10">
    <property type="entry name" value="Cytochrome P450"/>
    <property type="match status" value="1"/>
</dbReference>
<dbReference type="InterPro" id="IPR002401">
    <property type="entry name" value="Cyt_P450_E_grp-I"/>
</dbReference>
<dbReference type="PROSITE" id="PS00086">
    <property type="entry name" value="CYTOCHROME_P450"/>
    <property type="match status" value="1"/>
</dbReference>
<reference evidence="10" key="1">
    <citation type="submission" date="2025-08" db="UniProtKB">
        <authorList>
            <consortium name="RefSeq"/>
        </authorList>
    </citation>
    <scope>IDENTIFICATION</scope>
    <source>
        <tissue evidence="10">Leaves</tissue>
    </source>
</reference>
<keyword evidence="7 8" id="KW-0503">Monooxygenase</keyword>
<dbReference type="PRINTS" id="PR00463">
    <property type="entry name" value="EP450I"/>
</dbReference>
<evidence type="ECO:0000256" key="6">
    <source>
        <dbReference type="ARBA" id="ARBA00023004"/>
    </source>
</evidence>
<keyword evidence="4 8" id="KW-0479">Metal-binding</keyword>
<name>A0ABM4WQ37_COFAR</name>
<evidence type="ECO:0000256" key="1">
    <source>
        <dbReference type="ARBA" id="ARBA00001971"/>
    </source>
</evidence>
<evidence type="ECO:0000256" key="2">
    <source>
        <dbReference type="ARBA" id="ARBA00010617"/>
    </source>
</evidence>
<keyword evidence="5 8" id="KW-0560">Oxidoreductase</keyword>
<dbReference type="InterPro" id="IPR017972">
    <property type="entry name" value="Cyt_P450_CS"/>
</dbReference>
<keyword evidence="3 8" id="KW-0349">Heme</keyword>
<accession>A0ABM4WQ37</accession>
<organism evidence="9 10">
    <name type="scientific">Coffea arabica</name>
    <name type="common">Arabian coffee</name>
    <dbReference type="NCBI Taxonomy" id="13443"/>
    <lineage>
        <taxon>Eukaryota</taxon>
        <taxon>Viridiplantae</taxon>
        <taxon>Streptophyta</taxon>
        <taxon>Embryophyta</taxon>
        <taxon>Tracheophyta</taxon>
        <taxon>Spermatophyta</taxon>
        <taxon>Magnoliopsida</taxon>
        <taxon>eudicotyledons</taxon>
        <taxon>Gunneridae</taxon>
        <taxon>Pentapetalae</taxon>
        <taxon>asterids</taxon>
        <taxon>lamiids</taxon>
        <taxon>Gentianales</taxon>
        <taxon>Rubiaceae</taxon>
        <taxon>Ixoroideae</taxon>
        <taxon>Gardenieae complex</taxon>
        <taxon>Bertiereae - Coffeeae clade</taxon>
        <taxon>Coffeeae</taxon>
        <taxon>Coffea</taxon>
    </lineage>
</organism>
<keyword evidence="6 8" id="KW-0408">Iron</keyword>
<dbReference type="InterPro" id="IPR001128">
    <property type="entry name" value="Cyt_P450"/>
</dbReference>
<dbReference type="SUPFAM" id="SSF48264">
    <property type="entry name" value="Cytochrome P450"/>
    <property type="match status" value="1"/>
</dbReference>
<dbReference type="PANTHER" id="PTHR47950">
    <property type="entry name" value="CYTOCHROME P450, FAMILY 76, SUBFAMILY C, POLYPEPTIDE 5-RELATED"/>
    <property type="match status" value="1"/>
</dbReference>
<dbReference type="Pfam" id="PF00067">
    <property type="entry name" value="p450"/>
    <property type="match status" value="1"/>
</dbReference>
<protein>
    <submittedName>
        <fullName evidence="10">Probable (S)-N-methylcoclaurine 3'-hydroxylase isozyme 2</fullName>
    </submittedName>
</protein>
<comment type="similarity">
    <text evidence="2 8">Belongs to the cytochrome P450 family.</text>
</comment>
<dbReference type="PANTHER" id="PTHR47950:SF49">
    <property type="entry name" value="CYTOCHROME P450"/>
    <property type="match status" value="1"/>
</dbReference>
<evidence type="ECO:0000256" key="3">
    <source>
        <dbReference type="ARBA" id="ARBA00022617"/>
    </source>
</evidence>
<evidence type="ECO:0000256" key="7">
    <source>
        <dbReference type="ARBA" id="ARBA00023033"/>
    </source>
</evidence>
<evidence type="ECO:0000313" key="10">
    <source>
        <dbReference type="RefSeq" id="XP_071933904.1"/>
    </source>
</evidence>
<dbReference type="RefSeq" id="XP_071933904.1">
    <property type="nucleotide sequence ID" value="XM_072077803.1"/>
</dbReference>
<comment type="cofactor">
    <cofactor evidence="1">
        <name>heme</name>
        <dbReference type="ChEBI" id="CHEBI:30413"/>
    </cofactor>
</comment>
<gene>
    <name evidence="10" type="primary">LOC140036409</name>
</gene>
<dbReference type="GeneID" id="140036409"/>
<sequence>MPHCAVQSCKVRDYDVPRSSLVLVNVHAIGRDPKTWEDPLGFKPERFLGKNLDVKGTHYELLPFGGGRRICIGIPLALKQIQLILASLVYAFEWSLPLGMDPIELDMSDKFAKKHLHDECRTYMIEGPPQLPASTTLTAEVESGGNTGMLVPFLVGVATLGAFGLRKQVS</sequence>
<proteinExistence type="inferred from homology"/>
<evidence type="ECO:0000256" key="5">
    <source>
        <dbReference type="ARBA" id="ARBA00023002"/>
    </source>
</evidence>